<evidence type="ECO:0000313" key="3">
    <source>
        <dbReference type="Proteomes" id="UP001589627"/>
    </source>
</evidence>
<dbReference type="InterPro" id="IPR041162">
    <property type="entry name" value="Bact_HORMA_1"/>
</dbReference>
<feature type="domain" description="Bacterial HORMA" evidence="1">
    <location>
        <begin position="2"/>
        <end position="162"/>
    </location>
</feature>
<sequence>MSSYTYAESFTRTHARRLAGRVTTDLRQSHVLYGSPSSSRLAEYRSELEELLADGYVDKYQFGFKRDGMVVWSLRYTVGPDGALTGGAGGVPTGVSVAQASWFTFLSYSYTWDLLSDSAKAAVKKKLPFVRGTGSLPSDAHGYWEKDRTYAAGGVGVQRAVFRSWS</sequence>
<organism evidence="2 3">
    <name type="scientific">Actinoallomurus acaciae</name>
    <dbReference type="NCBI Taxonomy" id="502577"/>
    <lineage>
        <taxon>Bacteria</taxon>
        <taxon>Bacillati</taxon>
        <taxon>Actinomycetota</taxon>
        <taxon>Actinomycetes</taxon>
        <taxon>Streptosporangiales</taxon>
        <taxon>Thermomonosporaceae</taxon>
        <taxon>Actinoallomurus</taxon>
    </lineage>
</organism>
<dbReference type="EMBL" id="JBHLZP010000021">
    <property type="protein sequence ID" value="MFB9831564.1"/>
    <property type="molecule type" value="Genomic_DNA"/>
</dbReference>
<keyword evidence="3" id="KW-1185">Reference proteome</keyword>
<evidence type="ECO:0000259" key="1">
    <source>
        <dbReference type="Pfam" id="PF18138"/>
    </source>
</evidence>
<proteinExistence type="predicted"/>
<accession>A0ABV5Y964</accession>
<gene>
    <name evidence="2" type="ORF">ACFFNX_05100</name>
</gene>
<evidence type="ECO:0000313" key="2">
    <source>
        <dbReference type="EMBL" id="MFB9831564.1"/>
    </source>
</evidence>
<dbReference type="RefSeq" id="WP_378195913.1">
    <property type="nucleotide sequence ID" value="NZ_JBHLZP010000021.1"/>
</dbReference>
<dbReference type="Pfam" id="PF18138">
    <property type="entry name" value="bacHORMA_1"/>
    <property type="match status" value="1"/>
</dbReference>
<name>A0ABV5Y964_9ACTN</name>
<protein>
    <recommendedName>
        <fullName evidence="1">Bacterial HORMA domain-containing protein</fullName>
    </recommendedName>
</protein>
<dbReference type="Proteomes" id="UP001589627">
    <property type="component" value="Unassembled WGS sequence"/>
</dbReference>
<comment type="caution">
    <text evidence="2">The sequence shown here is derived from an EMBL/GenBank/DDBJ whole genome shotgun (WGS) entry which is preliminary data.</text>
</comment>
<reference evidence="2 3" key="1">
    <citation type="submission" date="2024-09" db="EMBL/GenBank/DDBJ databases">
        <authorList>
            <person name="Sun Q."/>
            <person name="Mori K."/>
        </authorList>
    </citation>
    <scope>NUCLEOTIDE SEQUENCE [LARGE SCALE GENOMIC DNA]</scope>
    <source>
        <strain evidence="2 3">TBRC 0563</strain>
    </source>
</reference>